<dbReference type="AlphaFoldDB" id="Q9RUW9"/>
<dbReference type="eggNOG" id="COG3798">
    <property type="taxonomic scope" value="Bacteria"/>
</dbReference>
<dbReference type="Proteomes" id="UP000002524">
    <property type="component" value="Chromosome 1"/>
</dbReference>
<evidence type="ECO:0000313" key="1">
    <source>
        <dbReference type="EMBL" id="AAF10835.1"/>
    </source>
</evidence>
<dbReference type="InterPro" id="IPR018684">
    <property type="entry name" value="DUF2171"/>
</dbReference>
<proteinExistence type="predicted"/>
<dbReference type="EnsemblBacteria" id="AAF10835">
    <property type="protein sequence ID" value="AAF10835"/>
    <property type="gene ID" value="DR_1261"/>
</dbReference>
<dbReference type="PATRIC" id="fig|243230.17.peg.1456"/>
<dbReference type="RefSeq" id="WP_010887904.1">
    <property type="nucleotide sequence ID" value="NC_001263.1"/>
</dbReference>
<dbReference type="Pfam" id="PF09939">
    <property type="entry name" value="DUF2171"/>
    <property type="match status" value="1"/>
</dbReference>
<gene>
    <name evidence="1" type="ordered locus">DR_1261</name>
</gene>
<dbReference type="KEGG" id="dra:DR_1261"/>
<dbReference type="OrthoDB" id="9803697at2"/>
<sequence>MTNDISGRIAEDLKNRLAQEGEHLQVKDKDGEHVGTVDHFDGNQLKLTRDDSTDGQHHYVALSQVESMDNVAVYLNVSRNDIK</sequence>
<keyword evidence="2" id="KW-1185">Reference proteome</keyword>
<dbReference type="GeneID" id="69517506"/>
<accession>Q9RUW9</accession>
<reference evidence="1 2" key="1">
    <citation type="journal article" date="1999" name="Science">
        <title>Genome sequence of the radioresistant bacterium Deinococcus radiodurans R1.</title>
        <authorList>
            <person name="White O."/>
            <person name="Eisen J.A."/>
            <person name="Heidelberg J.F."/>
            <person name="Hickey E.K."/>
            <person name="Peterson J.D."/>
            <person name="Dodson R.J."/>
            <person name="Haft D.H."/>
            <person name="Gwinn M.L."/>
            <person name="Nelson W.C."/>
            <person name="Richardson D.L."/>
            <person name="Moffat K.S."/>
            <person name="Qin H."/>
            <person name="Jiang L."/>
            <person name="Pamphile W."/>
            <person name="Crosby M."/>
            <person name="Shen M."/>
            <person name="Vamathevan J.J."/>
            <person name="Lam P."/>
            <person name="McDonald L."/>
            <person name="Utterback T."/>
            <person name="Zalewski C."/>
            <person name="Makarova K.S."/>
            <person name="Aravind L."/>
            <person name="Daly M.J."/>
            <person name="Minton K.W."/>
            <person name="Fleischmann R.D."/>
            <person name="Ketchum K.A."/>
            <person name="Nelson K.E."/>
            <person name="Salzberg S."/>
            <person name="Smith H.O."/>
            <person name="Venter J.C."/>
            <person name="Fraser C.M."/>
        </authorList>
    </citation>
    <scope>NUCLEOTIDE SEQUENCE [LARGE SCALE GENOMIC DNA]</scope>
    <source>
        <strain evidence="2">ATCC 13939 / DSM 20539 / JCM 16871 / LMG 4051 / NBRC 15346 / NCIMB 9279 / R1 / VKM B-1422</strain>
    </source>
</reference>
<organism evidence="1 2">
    <name type="scientific">Deinococcus radiodurans (strain ATCC 13939 / DSM 20539 / JCM 16871 / CCUG 27074 / LMG 4051 / NBRC 15346 / NCIMB 9279 / VKM B-1422 / R1)</name>
    <dbReference type="NCBI Taxonomy" id="243230"/>
    <lineage>
        <taxon>Bacteria</taxon>
        <taxon>Thermotogati</taxon>
        <taxon>Deinococcota</taxon>
        <taxon>Deinococci</taxon>
        <taxon>Deinococcales</taxon>
        <taxon>Deinococcaceae</taxon>
        <taxon>Deinococcus</taxon>
    </lineage>
</organism>
<dbReference type="HOGENOM" id="CLU_2435929_0_0_0"/>
<dbReference type="InParanoid" id="Q9RUW9"/>
<name>Q9RUW9_DEIRA</name>
<dbReference type="PaxDb" id="243230-DR_1261"/>
<protein>
    <recommendedName>
        <fullName evidence="3">DUF2171 domain-containing protein</fullName>
    </recommendedName>
</protein>
<evidence type="ECO:0000313" key="2">
    <source>
        <dbReference type="Proteomes" id="UP000002524"/>
    </source>
</evidence>
<dbReference type="STRING" id="243230.DR_1261"/>
<dbReference type="EMBL" id="AE000513">
    <property type="protein sequence ID" value="AAF10835.1"/>
    <property type="molecule type" value="Genomic_DNA"/>
</dbReference>
<evidence type="ECO:0008006" key="3">
    <source>
        <dbReference type="Google" id="ProtNLM"/>
    </source>
</evidence>
<dbReference type="PIR" id="B75418">
    <property type="entry name" value="B75418"/>
</dbReference>